<dbReference type="InterPro" id="IPR003099">
    <property type="entry name" value="Prephen_DH"/>
</dbReference>
<dbReference type="InterPro" id="IPR046825">
    <property type="entry name" value="PDH_C"/>
</dbReference>
<sequence length="275" mass="30301">MIIGVVGLGLIGGSFCRAVKAKTRHQCLGLDQDFNVLEEALKIGAIDGILEVQELQNCDLVIVCLHPKQTISFLTEHAGDFKKGGIVIDTCGIKTAVVEAVEDPLRQNGVTFIGAHPMAGREFSGFFYSLPDLYEGASFIMTPSPDVDSEKLEVVRNLAKALGFSRIVLTDCQTHDETIAFTSQIAHVISNAYVKSPTLQNQSGFSAGSYQDLSRVAKLNEDMWTDLFLMNQQPLLFELNTVIEHLQEYRNALERQDAEGLRGLLRDGRILKENA</sequence>
<dbReference type="Pfam" id="PF20463">
    <property type="entry name" value="PDH_C"/>
    <property type="match status" value="1"/>
</dbReference>
<dbReference type="InterPro" id="IPR036291">
    <property type="entry name" value="NAD(P)-bd_dom_sf"/>
</dbReference>
<dbReference type="InterPro" id="IPR008927">
    <property type="entry name" value="6-PGluconate_DH-like_C_sf"/>
</dbReference>
<proteinExistence type="inferred from homology"/>
<evidence type="ECO:0000313" key="5">
    <source>
        <dbReference type="EMBL" id="MBC8558664.1"/>
    </source>
</evidence>
<dbReference type="PROSITE" id="PS51176">
    <property type="entry name" value="PDH_ADH"/>
    <property type="match status" value="1"/>
</dbReference>
<dbReference type="EMBL" id="JACRSV010000001">
    <property type="protein sequence ID" value="MBC8558664.1"/>
    <property type="molecule type" value="Genomic_DNA"/>
</dbReference>
<evidence type="ECO:0000256" key="1">
    <source>
        <dbReference type="ARBA" id="ARBA00007964"/>
    </source>
</evidence>
<dbReference type="Pfam" id="PF02153">
    <property type="entry name" value="PDH_N"/>
    <property type="match status" value="1"/>
</dbReference>
<dbReference type="SUPFAM" id="SSF48179">
    <property type="entry name" value="6-phosphogluconate dehydrogenase C-terminal domain-like"/>
    <property type="match status" value="1"/>
</dbReference>
<keyword evidence="6" id="KW-1185">Reference proteome</keyword>
<organism evidence="5 6">
    <name type="scientific">Fumia xinanensis</name>
    <dbReference type="NCBI Taxonomy" id="2763659"/>
    <lineage>
        <taxon>Bacteria</taxon>
        <taxon>Bacillati</taxon>
        <taxon>Bacillota</taxon>
        <taxon>Clostridia</taxon>
        <taxon>Eubacteriales</taxon>
        <taxon>Oscillospiraceae</taxon>
        <taxon>Fumia</taxon>
    </lineage>
</organism>
<dbReference type="SUPFAM" id="SSF51735">
    <property type="entry name" value="NAD(P)-binding Rossmann-fold domains"/>
    <property type="match status" value="1"/>
</dbReference>
<comment type="pathway">
    <text evidence="3">Amino-acid biosynthesis.</text>
</comment>
<dbReference type="PANTHER" id="PTHR21363:SF0">
    <property type="entry name" value="PREPHENATE DEHYDROGENASE [NADP(+)]"/>
    <property type="match status" value="1"/>
</dbReference>
<comment type="similarity">
    <text evidence="1">Belongs to the prephenate/arogenate dehydrogenase family.</text>
</comment>
<dbReference type="Gene3D" id="3.40.50.720">
    <property type="entry name" value="NAD(P)-binding Rossmann-like Domain"/>
    <property type="match status" value="1"/>
</dbReference>
<reference evidence="5" key="1">
    <citation type="submission" date="2020-08" db="EMBL/GenBank/DDBJ databases">
        <title>Genome public.</title>
        <authorList>
            <person name="Liu C."/>
            <person name="Sun Q."/>
        </authorList>
    </citation>
    <scope>NUCLEOTIDE SEQUENCE</scope>
    <source>
        <strain evidence="5">NSJ-33</strain>
    </source>
</reference>
<dbReference type="Proteomes" id="UP000610760">
    <property type="component" value="Unassembled WGS sequence"/>
</dbReference>
<gene>
    <name evidence="5" type="ORF">H8710_01140</name>
</gene>
<dbReference type="RefSeq" id="WP_249293553.1">
    <property type="nucleotide sequence ID" value="NZ_JACRSV010000001.1"/>
</dbReference>
<evidence type="ECO:0000256" key="3">
    <source>
        <dbReference type="ARBA" id="ARBA00029440"/>
    </source>
</evidence>
<evidence type="ECO:0000259" key="4">
    <source>
        <dbReference type="PROSITE" id="PS51176"/>
    </source>
</evidence>
<dbReference type="GO" id="GO:0004665">
    <property type="term" value="F:prephenate dehydrogenase (NADP+) activity"/>
    <property type="evidence" value="ECO:0007669"/>
    <property type="project" value="InterPro"/>
</dbReference>
<protein>
    <submittedName>
        <fullName evidence="5">Prephenate dehydrogenase</fullName>
    </submittedName>
</protein>
<dbReference type="GO" id="GO:0008977">
    <property type="term" value="F:prephenate dehydrogenase (NAD+) activity"/>
    <property type="evidence" value="ECO:0007669"/>
    <property type="project" value="InterPro"/>
</dbReference>
<feature type="domain" description="Prephenate/arogenate dehydrogenase" evidence="4">
    <location>
        <begin position="1"/>
        <end position="275"/>
    </location>
</feature>
<dbReference type="AlphaFoldDB" id="A0A926DZC6"/>
<name>A0A926DZC6_9FIRM</name>
<comment type="caution">
    <text evidence="5">The sequence shown here is derived from an EMBL/GenBank/DDBJ whole genome shotgun (WGS) entry which is preliminary data.</text>
</comment>
<dbReference type="Gene3D" id="1.10.3660.10">
    <property type="entry name" value="6-phosphogluconate dehydrogenase C-terminal like domain"/>
    <property type="match status" value="1"/>
</dbReference>
<dbReference type="GO" id="GO:0070403">
    <property type="term" value="F:NAD+ binding"/>
    <property type="evidence" value="ECO:0007669"/>
    <property type="project" value="InterPro"/>
</dbReference>
<dbReference type="PANTHER" id="PTHR21363">
    <property type="entry name" value="PREPHENATE DEHYDROGENASE"/>
    <property type="match status" value="1"/>
</dbReference>
<evidence type="ECO:0000256" key="2">
    <source>
        <dbReference type="ARBA" id="ARBA00023002"/>
    </source>
</evidence>
<keyword evidence="2" id="KW-0560">Oxidoreductase</keyword>
<accession>A0A926DZC6</accession>
<dbReference type="InterPro" id="IPR046826">
    <property type="entry name" value="PDH_N"/>
</dbReference>
<evidence type="ECO:0000313" key="6">
    <source>
        <dbReference type="Proteomes" id="UP000610760"/>
    </source>
</evidence>
<dbReference type="InterPro" id="IPR050812">
    <property type="entry name" value="Preph/Arog_dehydrog"/>
</dbReference>
<dbReference type="GO" id="GO:0006571">
    <property type="term" value="P:tyrosine biosynthetic process"/>
    <property type="evidence" value="ECO:0007669"/>
    <property type="project" value="InterPro"/>
</dbReference>